<accession>A0A540R534</accession>
<dbReference type="InterPro" id="IPR036388">
    <property type="entry name" value="WH-like_DNA-bd_sf"/>
</dbReference>
<evidence type="ECO:0000259" key="3">
    <source>
        <dbReference type="Pfam" id="PF01035"/>
    </source>
</evidence>
<dbReference type="Proteomes" id="UP000318080">
    <property type="component" value="Unassembled WGS sequence"/>
</dbReference>
<gene>
    <name evidence="4" type="ORF">EJK80_10040</name>
</gene>
<dbReference type="Pfam" id="PF01035">
    <property type="entry name" value="DNA_binding_1"/>
    <property type="match status" value="1"/>
</dbReference>
<evidence type="ECO:0000313" key="4">
    <source>
        <dbReference type="EMBL" id="TQE42853.1"/>
    </source>
</evidence>
<evidence type="ECO:0000313" key="5">
    <source>
        <dbReference type="Proteomes" id="UP000318080"/>
    </source>
</evidence>
<feature type="domain" description="Methylated-DNA-[protein]-cysteine S-methyltransferase DNA binding" evidence="3">
    <location>
        <begin position="45"/>
        <end position="100"/>
    </location>
</feature>
<dbReference type="CDD" id="cd06445">
    <property type="entry name" value="ATase"/>
    <property type="match status" value="1"/>
</dbReference>
<sequence length="143" mass="15994">MRRRKTRASRTICLTSKKTSKRTSQKGAWVEGVPPRSEKAKANVERVQALVQSIPPGNVTTYGEIGKATGVGARYVGWVMRVHGADLPWWRVLRADGSPHDPERVWPRWEDEGIGRLASGKADMRAHGLDARDLRALFHGKED</sequence>
<dbReference type="InterPro" id="IPR014048">
    <property type="entry name" value="MethylDNA_cys_MeTrfase_DNA-bd"/>
</dbReference>
<evidence type="ECO:0000256" key="2">
    <source>
        <dbReference type="SAM" id="MobiDB-lite"/>
    </source>
</evidence>
<name>A0A540R534_9CORY</name>
<keyword evidence="5" id="KW-1185">Reference proteome</keyword>
<dbReference type="PANTHER" id="PTHR42942">
    <property type="entry name" value="6-O-METHYLGUANINE DNA METHYLTRANSFERASE"/>
    <property type="match status" value="1"/>
</dbReference>
<comment type="caution">
    <text evidence="4">The sequence shown here is derived from an EMBL/GenBank/DDBJ whole genome shotgun (WGS) entry which is preliminary data.</text>
</comment>
<dbReference type="GO" id="GO:0008168">
    <property type="term" value="F:methyltransferase activity"/>
    <property type="evidence" value="ECO:0007669"/>
    <property type="project" value="UniProtKB-KW"/>
</dbReference>
<dbReference type="EMBL" id="VHIR01000016">
    <property type="protein sequence ID" value="TQE42853.1"/>
    <property type="molecule type" value="Genomic_DNA"/>
</dbReference>
<evidence type="ECO:0000256" key="1">
    <source>
        <dbReference type="ARBA" id="ARBA00022763"/>
    </source>
</evidence>
<dbReference type="PANTHER" id="PTHR42942:SF1">
    <property type="entry name" value="ALKYLTRANSFERASE-LIKE PROTEIN 1"/>
    <property type="match status" value="1"/>
</dbReference>
<dbReference type="STRING" id="1686286.GCA_900092335_00673"/>
<dbReference type="SUPFAM" id="SSF46767">
    <property type="entry name" value="Methylated DNA-protein cysteine methyltransferase, C-terminal domain"/>
    <property type="match status" value="1"/>
</dbReference>
<organism evidence="4 5">
    <name type="scientific">Corynebacterium phoceense</name>
    <dbReference type="NCBI Taxonomy" id="1686286"/>
    <lineage>
        <taxon>Bacteria</taxon>
        <taxon>Bacillati</taxon>
        <taxon>Actinomycetota</taxon>
        <taxon>Actinomycetes</taxon>
        <taxon>Mycobacteriales</taxon>
        <taxon>Corynebacteriaceae</taxon>
        <taxon>Corynebacterium</taxon>
    </lineage>
</organism>
<dbReference type="Gene3D" id="1.10.10.10">
    <property type="entry name" value="Winged helix-like DNA-binding domain superfamily/Winged helix DNA-binding domain"/>
    <property type="match status" value="1"/>
</dbReference>
<protein>
    <submittedName>
        <fullName evidence="4">Cysteine methyltransferase</fullName>
    </submittedName>
</protein>
<proteinExistence type="predicted"/>
<dbReference type="InterPro" id="IPR036217">
    <property type="entry name" value="MethylDNA_cys_MeTrfase_DNAb"/>
</dbReference>
<feature type="region of interest" description="Disordered" evidence="2">
    <location>
        <begin position="1"/>
        <end position="39"/>
    </location>
</feature>
<keyword evidence="4" id="KW-0489">Methyltransferase</keyword>
<dbReference type="GO" id="GO:0006281">
    <property type="term" value="P:DNA repair"/>
    <property type="evidence" value="ECO:0007669"/>
    <property type="project" value="InterPro"/>
</dbReference>
<dbReference type="AlphaFoldDB" id="A0A540R534"/>
<keyword evidence="4" id="KW-0808">Transferase</keyword>
<reference evidence="4 5" key="1">
    <citation type="submission" date="2019-06" db="EMBL/GenBank/DDBJ databases">
        <title>Draft genome of C. phoceense Strain 272.</title>
        <authorList>
            <person name="Pacheco L.G.C."/>
            <person name="Barberis C.M."/>
            <person name="Almuzara M.N."/>
            <person name="Traglia G.M."/>
            <person name="Santos C.S."/>
            <person name="Rocha D.J.P.G."/>
            <person name="Aguiar E.R.G.R."/>
            <person name="Vay C.A."/>
        </authorList>
    </citation>
    <scope>NUCLEOTIDE SEQUENCE [LARGE SCALE GENOMIC DNA]</scope>
    <source>
        <strain evidence="4 5">272</strain>
    </source>
</reference>
<keyword evidence="1" id="KW-0227">DNA damage</keyword>
<dbReference type="GO" id="GO:0032259">
    <property type="term" value="P:methylation"/>
    <property type="evidence" value="ECO:0007669"/>
    <property type="project" value="UniProtKB-KW"/>
</dbReference>
<dbReference type="InterPro" id="IPR052520">
    <property type="entry name" value="ATL_DNA_repair"/>
</dbReference>